<feature type="chain" id="PRO_5012461424" description="Lcl C-terminal domain-containing protein" evidence="1">
    <location>
        <begin position="25"/>
        <end position="190"/>
    </location>
</feature>
<dbReference type="Proteomes" id="UP000191931">
    <property type="component" value="Unassembled WGS sequence"/>
</dbReference>
<dbReference type="PANTHER" id="PTHR35812">
    <property type="entry name" value="LIPOPROTEIN"/>
    <property type="match status" value="1"/>
</dbReference>
<feature type="domain" description="Lcl C-terminal" evidence="2">
    <location>
        <begin position="75"/>
        <end position="187"/>
    </location>
</feature>
<keyword evidence="4" id="KW-1185">Reference proteome</keyword>
<gene>
    <name evidence="3" type="ORF">MTBBW1_1390012</name>
</gene>
<evidence type="ECO:0000313" key="4">
    <source>
        <dbReference type="Proteomes" id="UP000191931"/>
    </source>
</evidence>
<sequence length="190" mass="21193">MKHLSKKLLTAILTLLCSMAPAVAGDYTSLPDTGIETCYDGDGYEIVCPSPGEPFYGQDAQYDSSKMAFEDNGDGTVTDLNTGLMWQQRDDGTEKTWQAACDYCDSLGLAGYTDWRIPDRRELFSIVDLGRYNPAIDTDYFFDTKGDVYWSGSTYAVYTDYAWGVNFTSGSVSYFSKTYDDYVRCVRSGS</sequence>
<dbReference type="EMBL" id="FWEV01000045">
    <property type="protein sequence ID" value="SLM28552.1"/>
    <property type="molecule type" value="Genomic_DNA"/>
</dbReference>
<evidence type="ECO:0000313" key="3">
    <source>
        <dbReference type="EMBL" id="SLM28552.1"/>
    </source>
</evidence>
<dbReference type="AlphaFoldDB" id="A0A1W1H7V2"/>
<dbReference type="Pfam" id="PF07603">
    <property type="entry name" value="Lcl_C"/>
    <property type="match status" value="1"/>
</dbReference>
<dbReference type="OrthoDB" id="9793251at2"/>
<reference evidence="3 4" key="1">
    <citation type="submission" date="2017-03" db="EMBL/GenBank/DDBJ databases">
        <authorList>
            <person name="Afonso C.L."/>
            <person name="Miller P.J."/>
            <person name="Scott M.A."/>
            <person name="Spackman E."/>
            <person name="Goraichik I."/>
            <person name="Dimitrov K.M."/>
            <person name="Suarez D.L."/>
            <person name="Swayne D.E."/>
        </authorList>
    </citation>
    <scope>NUCLEOTIDE SEQUENCE [LARGE SCALE GENOMIC DNA]</scope>
    <source>
        <strain evidence="3">PRJEB14757</strain>
    </source>
</reference>
<feature type="signal peptide" evidence="1">
    <location>
        <begin position="1"/>
        <end position="24"/>
    </location>
</feature>
<proteinExistence type="predicted"/>
<dbReference type="RefSeq" id="WP_080804938.1">
    <property type="nucleotide sequence ID" value="NZ_LT828549.1"/>
</dbReference>
<dbReference type="InterPro" id="IPR011460">
    <property type="entry name" value="Lcl_C"/>
</dbReference>
<protein>
    <recommendedName>
        <fullName evidence="2">Lcl C-terminal domain-containing protein</fullName>
    </recommendedName>
</protein>
<accession>A0A1W1H7V2</accession>
<name>A0A1W1H7V2_9BACT</name>
<dbReference type="STRING" id="1246637.MTBBW1_1390012"/>
<organism evidence="3 4">
    <name type="scientific">Desulfamplus magnetovallimortis</name>
    <dbReference type="NCBI Taxonomy" id="1246637"/>
    <lineage>
        <taxon>Bacteria</taxon>
        <taxon>Pseudomonadati</taxon>
        <taxon>Thermodesulfobacteriota</taxon>
        <taxon>Desulfobacteria</taxon>
        <taxon>Desulfobacterales</taxon>
        <taxon>Desulfobacteraceae</taxon>
        <taxon>Desulfamplus</taxon>
    </lineage>
</organism>
<dbReference type="PANTHER" id="PTHR35812:SF1">
    <property type="entry name" value="LIPOPROTEIN"/>
    <property type="match status" value="1"/>
</dbReference>
<evidence type="ECO:0000256" key="1">
    <source>
        <dbReference type="SAM" id="SignalP"/>
    </source>
</evidence>
<keyword evidence="1" id="KW-0732">Signal</keyword>
<evidence type="ECO:0000259" key="2">
    <source>
        <dbReference type="Pfam" id="PF07603"/>
    </source>
</evidence>